<comment type="caution">
    <text evidence="1">The sequence shown here is derived from an EMBL/GenBank/DDBJ whole genome shotgun (WGS) entry which is preliminary data.</text>
</comment>
<dbReference type="Proteomes" id="UP001281147">
    <property type="component" value="Unassembled WGS sequence"/>
</dbReference>
<accession>A0ACC3MGP9</accession>
<keyword evidence="2" id="KW-1185">Reference proteome</keyword>
<evidence type="ECO:0000313" key="1">
    <source>
        <dbReference type="EMBL" id="KAK3691635.1"/>
    </source>
</evidence>
<name>A0ACC3MGP9_9PEZI</name>
<protein>
    <submittedName>
        <fullName evidence="1">Uncharacterized protein</fullName>
    </submittedName>
</protein>
<gene>
    <name evidence="1" type="ORF">LTR37_018514</name>
</gene>
<evidence type="ECO:0000313" key="2">
    <source>
        <dbReference type="Proteomes" id="UP001281147"/>
    </source>
</evidence>
<dbReference type="EMBL" id="JAUTXU010000260">
    <property type="protein sequence ID" value="KAK3691635.1"/>
    <property type="molecule type" value="Genomic_DNA"/>
</dbReference>
<sequence length="688" mass="76540">MNVEDADVVWAERDTSPTRFRTYDPSDQLAKEYERVHTDRGARSRSPTGSRPSVERRGPVEEVEEVEPIRSHDSRARGSSNATGSRNSFNASSISTVERVETQNQPDSRSRRRHMSTISNASTRMEQDMMAYLDRHPTAVERIEAHRLQHAQTVGSTRAFSKEGIEIPDFGGGKPFPPPLPEREEYVVQFSGFDDPRHAQNFKFSKKLIISCILVFDSLAATFASSIFSAASTAVGEEFNVGMEVVTLGTSFFVLGYALGPLVFAPLSELYGRRVPIIIASFGFSIFNTAVAVSKDYQTLVISRFFSGIFGSAPLTLCGAVFADMYDNKTRGLAIACFSATLMNGPFCGPMVGGFLTKSYLGWRWVAWIPAFMGYASTVLAMFFQEETYGPVILVAKASELRRLTRNWGIHAKQEEVEVDLKELAIKNITRPLRILFTEPIVLIVTTYMSFIYGLLYLNLTAYALVYQQVYGWSLGVAGLPFMALIVGVMIGFFIIVFTNKSYVKKLEANNNVPVPEWRLPLPMAGGIFFAAGLIWFGWGGYMESTPWIVPTLAGIFIGFGIFTVFLQCLNYIIDAYLMFSASAIAANTLMRSLFGAIFPLFATYMFEGMGIEWAMTFLGCVAALFIPMPFILYKYGKSIRARSKFAPAPDIEQDKRRDLESRGKTESDGNGTSSSSEAKELEEKKDD</sequence>
<proteinExistence type="predicted"/>
<organism evidence="1 2">
    <name type="scientific">Vermiconidia calcicola</name>
    <dbReference type="NCBI Taxonomy" id="1690605"/>
    <lineage>
        <taxon>Eukaryota</taxon>
        <taxon>Fungi</taxon>
        <taxon>Dikarya</taxon>
        <taxon>Ascomycota</taxon>
        <taxon>Pezizomycotina</taxon>
        <taxon>Dothideomycetes</taxon>
        <taxon>Dothideomycetidae</taxon>
        <taxon>Mycosphaerellales</taxon>
        <taxon>Extremaceae</taxon>
        <taxon>Vermiconidia</taxon>
    </lineage>
</organism>
<reference evidence="1" key="1">
    <citation type="submission" date="2023-07" db="EMBL/GenBank/DDBJ databases">
        <title>Black Yeasts Isolated from many extreme environments.</title>
        <authorList>
            <person name="Coleine C."/>
            <person name="Stajich J.E."/>
            <person name="Selbmann L."/>
        </authorList>
    </citation>
    <scope>NUCLEOTIDE SEQUENCE</scope>
    <source>
        <strain evidence="1">CCFEE 5714</strain>
    </source>
</reference>